<gene>
    <name evidence="1" type="primary">DPY23</name>
    <name evidence="1" type="ORF">QFC24_000477</name>
</gene>
<keyword evidence="2" id="KW-1185">Reference proteome</keyword>
<accession>A0ACC2XVZ5</accession>
<dbReference type="EMBL" id="JASBWV010000001">
    <property type="protein sequence ID" value="KAJ9128185.1"/>
    <property type="molecule type" value="Genomic_DNA"/>
</dbReference>
<evidence type="ECO:0000313" key="2">
    <source>
        <dbReference type="Proteomes" id="UP001234202"/>
    </source>
</evidence>
<evidence type="ECO:0000313" key="1">
    <source>
        <dbReference type="EMBL" id="KAJ9128185.1"/>
    </source>
</evidence>
<name>A0ACC2XVZ5_9TREE</name>
<protein>
    <submittedName>
        <fullName evidence="1">AP-2 complex subunit mu</fullName>
    </submittedName>
</protein>
<dbReference type="Proteomes" id="UP001234202">
    <property type="component" value="Unassembled WGS sequence"/>
</dbReference>
<comment type="caution">
    <text evidence="1">The sequence shown here is derived from an EMBL/GenBank/DDBJ whole genome shotgun (WGS) entry which is preliminary data.</text>
</comment>
<proteinExistence type="predicted"/>
<organism evidence="1 2">
    <name type="scientific">Naganishia onofrii</name>
    <dbReference type="NCBI Taxonomy" id="1851511"/>
    <lineage>
        <taxon>Eukaryota</taxon>
        <taxon>Fungi</taxon>
        <taxon>Dikarya</taxon>
        <taxon>Basidiomycota</taxon>
        <taxon>Agaricomycotina</taxon>
        <taxon>Tremellomycetes</taxon>
        <taxon>Filobasidiales</taxon>
        <taxon>Filobasidiaceae</taxon>
        <taxon>Naganishia</taxon>
    </lineage>
</organism>
<reference evidence="1" key="1">
    <citation type="submission" date="2023-04" db="EMBL/GenBank/DDBJ databases">
        <title>Draft Genome sequencing of Naganishia species isolated from polar environments using Oxford Nanopore Technology.</title>
        <authorList>
            <person name="Leo P."/>
            <person name="Venkateswaran K."/>
        </authorList>
    </citation>
    <scope>NUCLEOTIDE SEQUENCE</scope>
    <source>
        <strain evidence="1">DBVPG 5303</strain>
    </source>
</reference>
<sequence>MISISITKCNANAALIFEFLYRFVSISRSYFSKLDEEAVKNNFVLIYELLDGEHLVYHVVPLH</sequence>